<dbReference type="GO" id="GO:0004497">
    <property type="term" value="F:monooxygenase activity"/>
    <property type="evidence" value="ECO:0007669"/>
    <property type="project" value="UniProtKB-KW"/>
</dbReference>
<comment type="caution">
    <text evidence="10">The sequence shown here is derived from an EMBL/GenBank/DDBJ whole genome shotgun (WGS) entry which is preliminary data.</text>
</comment>
<gene>
    <name evidence="10" type="ORF">GCM10010964_08090</name>
</gene>
<sequence>MSGLRFVPPPIPERPLAGFALLDALRTNVLRMWPREAYEAPALTQAALGRPILLLNEPEAVRRVLVENEDNYTRSPLRIRILRPVVRNGLLLAEGEAWRHARRIAAPAFSPRALPILARHFALGAQEIIASLEADAARGAPVDLLDLARRWSIALSGKSMFSLEMSDFGPRMHALMTRYIEHLGRPFLLDVLLPLRIASPRDLMRRRLEKDWIGMLDEVVERRLRTKRTGAGGERDLLDLLREARDPESGAEFSREQLRDQVATMLVAGQETTTSGLFWTIYLLALHPALQERIAEEAAGLDLGPDNAAQAFQQLAFTRAVFSESLRLYPPVFMIVREAKAEDQAGSTRIAPGATVMIAPWVLHRHRHHWQEPEAFDPARFLPGAPRPQPMSYLPFGMGPRVCIGALFATALSALLIASIVRRFRIALASTRPALPVCVATCRPDHAPAFRLQPRGAAATAARQAAA</sequence>
<reference evidence="10 11" key="1">
    <citation type="journal article" date="2014" name="Int. J. Syst. Evol. Microbiol.">
        <title>Complete genome sequence of Corynebacterium casei LMG S-19264T (=DSM 44701T), isolated from a smear-ripened cheese.</title>
        <authorList>
            <consortium name="US DOE Joint Genome Institute (JGI-PGF)"/>
            <person name="Walter F."/>
            <person name="Albersmeier A."/>
            <person name="Kalinowski J."/>
            <person name="Ruckert C."/>
        </authorList>
    </citation>
    <scope>NUCLEOTIDE SEQUENCE [LARGE SCALE GENOMIC DNA]</scope>
    <source>
        <strain evidence="10 11">CGMCC 1.16330</strain>
    </source>
</reference>
<keyword evidence="3 7" id="KW-0479">Metal-binding</keyword>
<dbReference type="PANTHER" id="PTHR24291:SF50">
    <property type="entry name" value="BIFUNCTIONAL ALBAFLAVENONE MONOOXYGENASE_TERPENE SYNTHASE"/>
    <property type="match status" value="1"/>
</dbReference>
<accession>A0A8J2Z8E0</accession>
<dbReference type="GO" id="GO:0005506">
    <property type="term" value="F:iron ion binding"/>
    <property type="evidence" value="ECO:0007669"/>
    <property type="project" value="InterPro"/>
</dbReference>
<dbReference type="Gene3D" id="1.10.630.10">
    <property type="entry name" value="Cytochrome P450"/>
    <property type="match status" value="1"/>
</dbReference>
<dbReference type="SUPFAM" id="SSF48264">
    <property type="entry name" value="Cytochrome P450"/>
    <property type="match status" value="1"/>
</dbReference>
<comment type="similarity">
    <text evidence="1 8">Belongs to the cytochrome P450 family.</text>
</comment>
<dbReference type="Proteomes" id="UP000597507">
    <property type="component" value="Unassembled WGS sequence"/>
</dbReference>
<feature type="binding site" description="axial binding residue" evidence="7">
    <location>
        <position position="403"/>
    </location>
    <ligand>
        <name>heme</name>
        <dbReference type="ChEBI" id="CHEBI:30413"/>
    </ligand>
    <ligandPart>
        <name>Fe</name>
        <dbReference type="ChEBI" id="CHEBI:18248"/>
    </ligandPart>
</feature>
<dbReference type="AlphaFoldDB" id="A0A8J2Z8E0"/>
<keyword evidence="2 7" id="KW-0349">Heme</keyword>
<evidence type="ECO:0000256" key="5">
    <source>
        <dbReference type="ARBA" id="ARBA00023004"/>
    </source>
</evidence>
<keyword evidence="6 8" id="KW-0503">Monooxygenase</keyword>
<evidence type="ECO:0000256" key="8">
    <source>
        <dbReference type="RuleBase" id="RU000461"/>
    </source>
</evidence>
<proteinExistence type="inferred from homology"/>
<keyword evidence="9" id="KW-0472">Membrane</keyword>
<dbReference type="InterPro" id="IPR050196">
    <property type="entry name" value="Cytochrome_P450_Monoox"/>
</dbReference>
<evidence type="ECO:0000313" key="10">
    <source>
        <dbReference type="EMBL" id="GGG22294.1"/>
    </source>
</evidence>
<dbReference type="InterPro" id="IPR017972">
    <property type="entry name" value="Cyt_P450_CS"/>
</dbReference>
<dbReference type="EMBL" id="BMKS01000002">
    <property type="protein sequence ID" value="GGG22294.1"/>
    <property type="molecule type" value="Genomic_DNA"/>
</dbReference>
<evidence type="ECO:0000256" key="9">
    <source>
        <dbReference type="SAM" id="Phobius"/>
    </source>
</evidence>
<dbReference type="InterPro" id="IPR036396">
    <property type="entry name" value="Cyt_P450_sf"/>
</dbReference>
<keyword evidence="5 7" id="KW-0408">Iron</keyword>
<evidence type="ECO:0000313" key="11">
    <source>
        <dbReference type="Proteomes" id="UP000597507"/>
    </source>
</evidence>
<keyword evidence="9" id="KW-0812">Transmembrane</keyword>
<dbReference type="PROSITE" id="PS00086">
    <property type="entry name" value="CYTOCHROME_P450"/>
    <property type="match status" value="1"/>
</dbReference>
<protein>
    <submittedName>
        <fullName evidence="10">Cytochrome P450</fullName>
    </submittedName>
</protein>
<keyword evidence="11" id="KW-1185">Reference proteome</keyword>
<dbReference type="GO" id="GO:0020037">
    <property type="term" value="F:heme binding"/>
    <property type="evidence" value="ECO:0007669"/>
    <property type="project" value="InterPro"/>
</dbReference>
<evidence type="ECO:0000256" key="7">
    <source>
        <dbReference type="PIRSR" id="PIRSR602401-1"/>
    </source>
</evidence>
<dbReference type="InterPro" id="IPR002401">
    <property type="entry name" value="Cyt_P450_E_grp-I"/>
</dbReference>
<evidence type="ECO:0000256" key="4">
    <source>
        <dbReference type="ARBA" id="ARBA00023002"/>
    </source>
</evidence>
<organism evidence="10 11">
    <name type="scientific">Caldovatus sediminis</name>
    <dbReference type="NCBI Taxonomy" id="2041189"/>
    <lineage>
        <taxon>Bacteria</taxon>
        <taxon>Pseudomonadati</taxon>
        <taxon>Pseudomonadota</taxon>
        <taxon>Alphaproteobacteria</taxon>
        <taxon>Acetobacterales</taxon>
        <taxon>Roseomonadaceae</taxon>
        <taxon>Caldovatus</taxon>
    </lineage>
</organism>
<keyword evidence="9" id="KW-1133">Transmembrane helix</keyword>
<dbReference type="RefSeq" id="WP_188898722.1">
    <property type="nucleotide sequence ID" value="NZ_BMKS01000002.1"/>
</dbReference>
<dbReference type="Pfam" id="PF00067">
    <property type="entry name" value="p450"/>
    <property type="match status" value="1"/>
</dbReference>
<dbReference type="PANTHER" id="PTHR24291">
    <property type="entry name" value="CYTOCHROME P450 FAMILY 4"/>
    <property type="match status" value="1"/>
</dbReference>
<dbReference type="InterPro" id="IPR001128">
    <property type="entry name" value="Cyt_P450"/>
</dbReference>
<comment type="cofactor">
    <cofactor evidence="7">
        <name>heme</name>
        <dbReference type="ChEBI" id="CHEBI:30413"/>
    </cofactor>
</comment>
<evidence type="ECO:0000256" key="6">
    <source>
        <dbReference type="ARBA" id="ARBA00023033"/>
    </source>
</evidence>
<dbReference type="GO" id="GO:0016705">
    <property type="term" value="F:oxidoreductase activity, acting on paired donors, with incorporation or reduction of molecular oxygen"/>
    <property type="evidence" value="ECO:0007669"/>
    <property type="project" value="InterPro"/>
</dbReference>
<evidence type="ECO:0000256" key="2">
    <source>
        <dbReference type="ARBA" id="ARBA00022617"/>
    </source>
</evidence>
<dbReference type="PRINTS" id="PR00463">
    <property type="entry name" value="EP450I"/>
</dbReference>
<keyword evidence="4 8" id="KW-0560">Oxidoreductase</keyword>
<name>A0A8J2Z8E0_9PROT</name>
<evidence type="ECO:0000256" key="3">
    <source>
        <dbReference type="ARBA" id="ARBA00022723"/>
    </source>
</evidence>
<feature type="transmembrane region" description="Helical" evidence="9">
    <location>
        <begin position="398"/>
        <end position="421"/>
    </location>
</feature>
<evidence type="ECO:0000256" key="1">
    <source>
        <dbReference type="ARBA" id="ARBA00010617"/>
    </source>
</evidence>
<dbReference type="PRINTS" id="PR00385">
    <property type="entry name" value="P450"/>
</dbReference>